<gene>
    <name evidence="2" type="ORF">PLEPLA_LOCUS43244</name>
</gene>
<evidence type="ECO:0000313" key="3">
    <source>
        <dbReference type="Proteomes" id="UP001153269"/>
    </source>
</evidence>
<protein>
    <submittedName>
        <fullName evidence="2">Uncharacterized protein</fullName>
    </submittedName>
</protein>
<dbReference type="AlphaFoldDB" id="A0A9N7VUH2"/>
<comment type="caution">
    <text evidence="2">The sequence shown here is derived from an EMBL/GenBank/DDBJ whole genome shotgun (WGS) entry which is preliminary data.</text>
</comment>
<organism evidence="2 3">
    <name type="scientific">Pleuronectes platessa</name>
    <name type="common">European plaice</name>
    <dbReference type="NCBI Taxonomy" id="8262"/>
    <lineage>
        <taxon>Eukaryota</taxon>
        <taxon>Metazoa</taxon>
        <taxon>Chordata</taxon>
        <taxon>Craniata</taxon>
        <taxon>Vertebrata</taxon>
        <taxon>Euteleostomi</taxon>
        <taxon>Actinopterygii</taxon>
        <taxon>Neopterygii</taxon>
        <taxon>Teleostei</taxon>
        <taxon>Neoteleostei</taxon>
        <taxon>Acanthomorphata</taxon>
        <taxon>Carangaria</taxon>
        <taxon>Pleuronectiformes</taxon>
        <taxon>Pleuronectoidei</taxon>
        <taxon>Pleuronectidae</taxon>
        <taxon>Pleuronectes</taxon>
    </lineage>
</organism>
<proteinExistence type="predicted"/>
<accession>A0A9N7VUH2</accession>
<evidence type="ECO:0000313" key="2">
    <source>
        <dbReference type="EMBL" id="CAB1455468.1"/>
    </source>
</evidence>
<dbReference type="Proteomes" id="UP001153269">
    <property type="component" value="Unassembled WGS sequence"/>
</dbReference>
<name>A0A9N7VUH2_PLEPL</name>
<dbReference type="EMBL" id="CADEAL010004257">
    <property type="protein sequence ID" value="CAB1455468.1"/>
    <property type="molecule type" value="Genomic_DNA"/>
</dbReference>
<keyword evidence="3" id="KW-1185">Reference proteome</keyword>
<reference evidence="2" key="1">
    <citation type="submission" date="2020-03" db="EMBL/GenBank/DDBJ databases">
        <authorList>
            <person name="Weist P."/>
        </authorList>
    </citation>
    <scope>NUCLEOTIDE SEQUENCE</scope>
</reference>
<feature type="region of interest" description="Disordered" evidence="1">
    <location>
        <begin position="155"/>
        <end position="186"/>
    </location>
</feature>
<evidence type="ECO:0000256" key="1">
    <source>
        <dbReference type="SAM" id="MobiDB-lite"/>
    </source>
</evidence>
<sequence length="221" mass="24320">MWCDRDRSSCRSELHLILIVYRRTGTKQERRVVHGSTSKSMALPWTRVATHGTPRTQMAPGRRWLFPPPSWSHFLLALSPLMTVPLTGTRPASIYNRPSALCAPVRGGHDEFDRAKGDSASCSGLAGVHRAAVSAPVWLREECGTDVDCWTERGLGADMSSPASKDNEFLSRRSSSTSLSLRHSGSCRNQTTRCDIEAARAQAAQTLSEPLKRETTSAARQ</sequence>
<feature type="compositionally biased region" description="Low complexity" evidence="1">
    <location>
        <begin position="172"/>
        <end position="186"/>
    </location>
</feature>